<gene>
    <name evidence="1" type="ORF">OMED0936_LOCUS496</name>
</gene>
<reference evidence="1" key="1">
    <citation type="submission" date="2021-01" db="EMBL/GenBank/DDBJ databases">
        <authorList>
            <person name="Corre E."/>
            <person name="Pelletier E."/>
            <person name="Niang G."/>
            <person name="Scheremetjew M."/>
            <person name="Finn R."/>
            <person name="Kale V."/>
            <person name="Holt S."/>
            <person name="Cochrane G."/>
            <person name="Meng A."/>
            <person name="Brown T."/>
            <person name="Cohen L."/>
        </authorList>
    </citation>
    <scope>NUCLEOTIDE SEQUENCE</scope>
    <source>
        <strain evidence="1">Clade-D-RCC2573</strain>
    </source>
</reference>
<accession>A0A7S0TC09</accession>
<dbReference type="AlphaFoldDB" id="A0A7S0TC09"/>
<organism evidence="1">
    <name type="scientific">Ostreococcus mediterraneus</name>
    <dbReference type="NCBI Taxonomy" id="1486918"/>
    <lineage>
        <taxon>Eukaryota</taxon>
        <taxon>Viridiplantae</taxon>
        <taxon>Chlorophyta</taxon>
        <taxon>Mamiellophyceae</taxon>
        <taxon>Mamiellales</taxon>
        <taxon>Bathycoccaceae</taxon>
        <taxon>Ostreococcus</taxon>
    </lineage>
</organism>
<sequence>MQSRSDAHTKLRDVTSRLDQEAGLSAPRQIRNCSTVDEVLGVFAHVFRLLGVIPNKEHLSNDDVHKTLKCLRCPIHFTHITLPPQNSEFNGAEIALILEWLAGLVDLKLLPNLVPKVVISLSNSPNSPDWSLFYEQAEELKMHVLFNQFIRSYECFLQGEDVACSMIHRSRLDDSRKLNDAHKHEMDEMKTENSTLLSFLCVGADLSQGISVKRSKEYELQMLEHAYRQKSKLHSEKVTDSTSKLLHSRRRMSAMGRTLEDRIERVNTVQAKRNVGYMVDSKNTVESSICDLDRLVQLVSQLSNQYRKLISYLPSTCGPELLPEFTALTDCRGGVPEPESLSTIRRIRDLTTSKTRDIANLLLHRDVLNSNIVNAHMQRATVCSTLVAELYASESTYESERNQINSAISELKLELSQVELQFPKEELSNSLQEDISRKETHFAQTQGRCAQEKSTMQHDILLALDDMMSHKQKVLCSLDAK</sequence>
<name>A0A7S0TC09_9CHLO</name>
<proteinExistence type="predicted"/>
<evidence type="ECO:0000313" key="1">
    <source>
        <dbReference type="EMBL" id="CAD8727579.1"/>
    </source>
</evidence>
<dbReference type="EMBL" id="HBFF01000629">
    <property type="protein sequence ID" value="CAD8727579.1"/>
    <property type="molecule type" value="Transcribed_RNA"/>
</dbReference>
<protein>
    <submittedName>
        <fullName evidence="1">Uncharacterized protein</fullName>
    </submittedName>
</protein>